<proteinExistence type="predicted"/>
<accession>A0A5J5BQT1</accession>
<evidence type="ECO:0000313" key="2">
    <source>
        <dbReference type="Proteomes" id="UP000325577"/>
    </source>
</evidence>
<dbReference type="Proteomes" id="UP000325577">
    <property type="component" value="Linkage Group LG10"/>
</dbReference>
<gene>
    <name evidence="1" type="ORF">F0562_019779</name>
</gene>
<dbReference type="AlphaFoldDB" id="A0A5J5BQT1"/>
<sequence length="106" mass="11519">MDEVTTLNVGPLAVFCRGRFGRFGNSAIDEANLVFGVEGNEHRLTPCGVIGFRQWLRNQNNTGIVRAVEKQVVTGIIKFLGRLGAFNIGSHNVGSSVDSNLEKTTK</sequence>
<keyword evidence="2" id="KW-1185">Reference proteome</keyword>
<evidence type="ECO:0000313" key="1">
    <source>
        <dbReference type="EMBL" id="KAA8545004.1"/>
    </source>
</evidence>
<protein>
    <submittedName>
        <fullName evidence="1">Uncharacterized protein</fullName>
    </submittedName>
</protein>
<organism evidence="1 2">
    <name type="scientific">Nyssa sinensis</name>
    <dbReference type="NCBI Taxonomy" id="561372"/>
    <lineage>
        <taxon>Eukaryota</taxon>
        <taxon>Viridiplantae</taxon>
        <taxon>Streptophyta</taxon>
        <taxon>Embryophyta</taxon>
        <taxon>Tracheophyta</taxon>
        <taxon>Spermatophyta</taxon>
        <taxon>Magnoliopsida</taxon>
        <taxon>eudicotyledons</taxon>
        <taxon>Gunneridae</taxon>
        <taxon>Pentapetalae</taxon>
        <taxon>asterids</taxon>
        <taxon>Cornales</taxon>
        <taxon>Nyssaceae</taxon>
        <taxon>Nyssa</taxon>
    </lineage>
</organism>
<reference evidence="1 2" key="1">
    <citation type="submission" date="2019-09" db="EMBL/GenBank/DDBJ databases">
        <title>A chromosome-level genome assembly of the Chinese tupelo Nyssa sinensis.</title>
        <authorList>
            <person name="Yang X."/>
            <person name="Kang M."/>
            <person name="Yang Y."/>
            <person name="Xiong H."/>
            <person name="Wang M."/>
            <person name="Zhang Z."/>
            <person name="Wang Z."/>
            <person name="Wu H."/>
            <person name="Ma T."/>
            <person name="Liu J."/>
            <person name="Xi Z."/>
        </authorList>
    </citation>
    <scope>NUCLEOTIDE SEQUENCE [LARGE SCALE GENOMIC DNA]</scope>
    <source>
        <strain evidence="1">J267</strain>
        <tissue evidence="1">Leaf</tissue>
    </source>
</reference>
<name>A0A5J5BQT1_9ASTE</name>
<dbReference type="EMBL" id="CM018033">
    <property type="protein sequence ID" value="KAA8545004.1"/>
    <property type="molecule type" value="Genomic_DNA"/>
</dbReference>